<reference evidence="6" key="1">
    <citation type="submission" date="2020-10" db="EMBL/GenBank/DDBJ databases">
        <title>Taxonomic study of unclassified bacteria belonging to the class Ktedonobacteria.</title>
        <authorList>
            <person name="Yabe S."/>
            <person name="Wang C.M."/>
            <person name="Zheng Y."/>
            <person name="Sakai Y."/>
            <person name="Cavaletti L."/>
            <person name="Monciardini P."/>
            <person name="Donadio S."/>
        </authorList>
    </citation>
    <scope>NUCLEOTIDE SEQUENCE</scope>
    <source>
        <strain evidence="6">ID150040</strain>
    </source>
</reference>
<accession>A0A8J3IT54</accession>
<dbReference type="Gene3D" id="3.20.170.30">
    <property type="match status" value="1"/>
</dbReference>
<dbReference type="InterPro" id="IPR002745">
    <property type="entry name" value="Ptrans_KptA/Tpt1"/>
</dbReference>
<evidence type="ECO:0000256" key="2">
    <source>
        <dbReference type="ARBA" id="ARBA00022679"/>
    </source>
</evidence>
<dbReference type="GO" id="GO:0003950">
    <property type="term" value="F:NAD+ poly-ADP-ribosyltransferase activity"/>
    <property type="evidence" value="ECO:0007669"/>
    <property type="project" value="InterPro"/>
</dbReference>
<dbReference type="PANTHER" id="PTHR12684">
    <property type="entry name" value="PUTATIVE PHOSPHOTRANSFERASE"/>
    <property type="match status" value="1"/>
</dbReference>
<protein>
    <recommendedName>
        <fullName evidence="5">Probable RNA 2'-phosphotransferase</fullName>
        <ecNumber evidence="5">2.7.1.-</ecNumber>
    </recommendedName>
</protein>
<dbReference type="SUPFAM" id="SSF56399">
    <property type="entry name" value="ADP-ribosylation"/>
    <property type="match status" value="1"/>
</dbReference>
<comment type="similarity">
    <text evidence="1 5">Belongs to the KptA/TPT1 family.</text>
</comment>
<keyword evidence="2 5" id="KW-0808">Transferase</keyword>
<evidence type="ECO:0000313" key="6">
    <source>
        <dbReference type="EMBL" id="GHO94836.1"/>
    </source>
</evidence>
<dbReference type="RefSeq" id="WP_220205548.1">
    <property type="nucleotide sequence ID" value="NZ_BNJK01000001.1"/>
</dbReference>
<dbReference type="Gene3D" id="1.10.10.970">
    <property type="entry name" value="RNA 2'-phosphotransferase, Tpt1/KptA family, N-terminal domain"/>
    <property type="match status" value="1"/>
</dbReference>
<dbReference type="EMBL" id="BNJK01000001">
    <property type="protein sequence ID" value="GHO94836.1"/>
    <property type="molecule type" value="Genomic_DNA"/>
</dbReference>
<evidence type="ECO:0000313" key="7">
    <source>
        <dbReference type="Proteomes" id="UP000597444"/>
    </source>
</evidence>
<evidence type="ECO:0000256" key="1">
    <source>
        <dbReference type="ARBA" id="ARBA00009836"/>
    </source>
</evidence>
<evidence type="ECO:0000256" key="4">
    <source>
        <dbReference type="ARBA" id="ARBA00025212"/>
    </source>
</evidence>
<dbReference type="Pfam" id="PF01885">
    <property type="entry name" value="PTS_2-RNA"/>
    <property type="match status" value="1"/>
</dbReference>
<dbReference type="EC" id="2.7.1.-" evidence="5"/>
<dbReference type="HAMAP" id="MF_00299">
    <property type="entry name" value="KptA"/>
    <property type="match status" value="1"/>
</dbReference>
<evidence type="ECO:0000256" key="3">
    <source>
        <dbReference type="ARBA" id="ARBA00023027"/>
    </source>
</evidence>
<comment type="caution">
    <text evidence="6">The sequence shown here is derived from an EMBL/GenBank/DDBJ whole genome shotgun (WGS) entry which is preliminary data.</text>
</comment>
<dbReference type="Proteomes" id="UP000597444">
    <property type="component" value="Unassembled WGS sequence"/>
</dbReference>
<organism evidence="6 7">
    <name type="scientific">Reticulibacter mediterranei</name>
    <dbReference type="NCBI Taxonomy" id="2778369"/>
    <lineage>
        <taxon>Bacteria</taxon>
        <taxon>Bacillati</taxon>
        <taxon>Chloroflexota</taxon>
        <taxon>Ktedonobacteria</taxon>
        <taxon>Ktedonobacterales</taxon>
        <taxon>Reticulibacteraceae</taxon>
        <taxon>Reticulibacter</taxon>
    </lineage>
</organism>
<dbReference type="AlphaFoldDB" id="A0A8J3IT54"/>
<name>A0A8J3IT54_9CHLR</name>
<dbReference type="PANTHER" id="PTHR12684:SF2">
    <property type="entry name" value="TRNA 2'-PHOSPHOTRANSFERASE 1"/>
    <property type="match status" value="1"/>
</dbReference>
<sequence>MKPYLMQLSKTMAYALRHQPAQFGLTLDEEGWVLVDDLVAALRRHRHDWQGVGPEDFAQVIAQSDKKRYEMRDGKIRAYYGHSTPQKVAQEVSAPPVILFHGTTPRAARIIHVEGLKPMRRQYVHLSADLETARQVALRRTPRPIILRVSALEAYQEGIKFYLGNDSVWLSEPVPPRFITEGHDETG</sequence>
<keyword evidence="3 5" id="KW-0520">NAD</keyword>
<dbReference type="InterPro" id="IPR022928">
    <property type="entry name" value="RNA_2'-PTrans_KptA"/>
</dbReference>
<gene>
    <name evidence="5 6" type="primary">kptA</name>
    <name evidence="6" type="ORF">KSF_048840</name>
</gene>
<dbReference type="InterPro" id="IPR042081">
    <property type="entry name" value="RNA_2'-PTrans_C"/>
</dbReference>
<keyword evidence="7" id="KW-1185">Reference proteome</keyword>
<evidence type="ECO:0000256" key="5">
    <source>
        <dbReference type="HAMAP-Rule" id="MF_00299"/>
    </source>
</evidence>
<comment type="function">
    <text evidence="4 5">Removes the 2'-phosphate from RNA via an intermediate in which the phosphate is ADP-ribosylated by NAD followed by a presumed transesterification to release the RNA and generate ADP-ribose 1''-2''-cyclic phosphate (APPR&gt;P). May function as an ADP-ribosylase.</text>
</comment>
<dbReference type="GO" id="GO:0006388">
    <property type="term" value="P:tRNA splicing, via endonucleolytic cleavage and ligation"/>
    <property type="evidence" value="ECO:0007669"/>
    <property type="project" value="UniProtKB-UniRule"/>
</dbReference>
<dbReference type="GO" id="GO:0000215">
    <property type="term" value="F:tRNA 2'-phosphotransferase activity"/>
    <property type="evidence" value="ECO:0007669"/>
    <property type="project" value="TreeGrafter"/>
</dbReference>
<dbReference type="InterPro" id="IPR042080">
    <property type="entry name" value="RNA_2'-PTrans_N"/>
</dbReference>
<proteinExistence type="inferred from homology"/>